<organism evidence="2 3">
    <name type="scientific">Phialocephala subalpina</name>
    <dbReference type="NCBI Taxonomy" id="576137"/>
    <lineage>
        <taxon>Eukaryota</taxon>
        <taxon>Fungi</taxon>
        <taxon>Dikarya</taxon>
        <taxon>Ascomycota</taxon>
        <taxon>Pezizomycotina</taxon>
        <taxon>Leotiomycetes</taxon>
        <taxon>Helotiales</taxon>
        <taxon>Mollisiaceae</taxon>
        <taxon>Phialocephala</taxon>
        <taxon>Phialocephala fortinii species complex</taxon>
    </lineage>
</organism>
<feature type="domain" description="2EXR" evidence="1">
    <location>
        <begin position="23"/>
        <end position="127"/>
    </location>
</feature>
<keyword evidence="3" id="KW-1185">Reference proteome</keyword>
<evidence type="ECO:0000313" key="2">
    <source>
        <dbReference type="EMBL" id="CZR65422.1"/>
    </source>
</evidence>
<dbReference type="PANTHER" id="PTHR35910">
    <property type="entry name" value="2EXR DOMAIN-CONTAINING PROTEIN"/>
    <property type="match status" value="1"/>
</dbReference>
<dbReference type="InterPro" id="IPR045518">
    <property type="entry name" value="2EXR"/>
</dbReference>
<protein>
    <recommendedName>
        <fullName evidence="1">2EXR domain-containing protein</fullName>
    </recommendedName>
</protein>
<dbReference type="EMBL" id="FJOG01000031">
    <property type="protein sequence ID" value="CZR65422.1"/>
    <property type="molecule type" value="Genomic_DNA"/>
</dbReference>
<sequence length="249" mass="28410">MSLTNEAQASERLITRHVPDVTFHKFAELPNELKDIIWNFALAPQIVTFEWTISPTIFSPIRNWHGSSIFVKRSRNDVILSVCHASRTVALKEYYTYNLISMSKYSPKAGATPQPPFPFLFQPLQDTWYIPQAYEIREFTFNVNVVEGVLETASYHHHSGTAPYTPAARRDIRLDQDANWGMACLRVDLATFPNLDELIIVVPSTQHLAMAVEKKQKLPGQFEAIICPDPVQFAERVEEFKGELEKSIS</sequence>
<dbReference type="AlphaFoldDB" id="A0A1L7XK50"/>
<dbReference type="Pfam" id="PF20150">
    <property type="entry name" value="2EXR"/>
    <property type="match status" value="1"/>
</dbReference>
<gene>
    <name evidence="2" type="ORF">PAC_15322</name>
</gene>
<evidence type="ECO:0000259" key="1">
    <source>
        <dbReference type="Pfam" id="PF20150"/>
    </source>
</evidence>
<dbReference type="PANTHER" id="PTHR35910:SF6">
    <property type="entry name" value="2EXR DOMAIN-CONTAINING PROTEIN"/>
    <property type="match status" value="1"/>
</dbReference>
<proteinExistence type="predicted"/>
<dbReference type="Proteomes" id="UP000184330">
    <property type="component" value="Unassembled WGS sequence"/>
</dbReference>
<accession>A0A1L7XK50</accession>
<name>A0A1L7XK50_9HELO</name>
<dbReference type="OrthoDB" id="3513892at2759"/>
<reference evidence="2 3" key="1">
    <citation type="submission" date="2016-03" db="EMBL/GenBank/DDBJ databases">
        <authorList>
            <person name="Ploux O."/>
        </authorList>
    </citation>
    <scope>NUCLEOTIDE SEQUENCE [LARGE SCALE GENOMIC DNA]</scope>
    <source>
        <strain evidence="2 3">UAMH 11012</strain>
    </source>
</reference>
<evidence type="ECO:0000313" key="3">
    <source>
        <dbReference type="Proteomes" id="UP000184330"/>
    </source>
</evidence>